<comment type="caution">
    <text evidence="1">The sequence shown here is derived from an EMBL/GenBank/DDBJ whole genome shotgun (WGS) entry which is preliminary data.</text>
</comment>
<accession>A0ABU6TFU2</accession>
<dbReference type="EMBL" id="JASCZI010090897">
    <property type="protein sequence ID" value="MED6147602.1"/>
    <property type="molecule type" value="Genomic_DNA"/>
</dbReference>
<feature type="non-terminal residue" evidence="1">
    <location>
        <position position="1"/>
    </location>
</feature>
<protein>
    <submittedName>
        <fullName evidence="1">Uncharacterized protein</fullName>
    </submittedName>
</protein>
<dbReference type="Proteomes" id="UP001341840">
    <property type="component" value="Unassembled WGS sequence"/>
</dbReference>
<gene>
    <name evidence="1" type="ORF">PIB30_045370</name>
</gene>
<reference evidence="1 2" key="1">
    <citation type="journal article" date="2023" name="Plants (Basel)">
        <title>Bridging the Gap: Combining Genomics and Transcriptomics Approaches to Understand Stylosanthes scabra, an Orphan Legume from the Brazilian Caatinga.</title>
        <authorList>
            <person name="Ferreira-Neto J.R.C."/>
            <person name="da Silva M.D."/>
            <person name="Binneck E."/>
            <person name="de Melo N.F."/>
            <person name="da Silva R.H."/>
            <person name="de Melo A.L.T.M."/>
            <person name="Pandolfi V."/>
            <person name="Bustamante F.O."/>
            <person name="Brasileiro-Vidal A.C."/>
            <person name="Benko-Iseppon A.M."/>
        </authorList>
    </citation>
    <scope>NUCLEOTIDE SEQUENCE [LARGE SCALE GENOMIC DNA]</scope>
    <source>
        <tissue evidence="1">Leaves</tissue>
    </source>
</reference>
<proteinExistence type="predicted"/>
<name>A0ABU6TFU2_9FABA</name>
<evidence type="ECO:0000313" key="2">
    <source>
        <dbReference type="Proteomes" id="UP001341840"/>
    </source>
</evidence>
<evidence type="ECO:0000313" key="1">
    <source>
        <dbReference type="EMBL" id="MED6147602.1"/>
    </source>
</evidence>
<sequence>VLSEKTQGSTVSVEKCGSAVKTGCDSVKTKQGGEDDDSMRLLIWARRWKQEA</sequence>
<organism evidence="1 2">
    <name type="scientific">Stylosanthes scabra</name>
    <dbReference type="NCBI Taxonomy" id="79078"/>
    <lineage>
        <taxon>Eukaryota</taxon>
        <taxon>Viridiplantae</taxon>
        <taxon>Streptophyta</taxon>
        <taxon>Embryophyta</taxon>
        <taxon>Tracheophyta</taxon>
        <taxon>Spermatophyta</taxon>
        <taxon>Magnoliopsida</taxon>
        <taxon>eudicotyledons</taxon>
        <taxon>Gunneridae</taxon>
        <taxon>Pentapetalae</taxon>
        <taxon>rosids</taxon>
        <taxon>fabids</taxon>
        <taxon>Fabales</taxon>
        <taxon>Fabaceae</taxon>
        <taxon>Papilionoideae</taxon>
        <taxon>50 kb inversion clade</taxon>
        <taxon>dalbergioids sensu lato</taxon>
        <taxon>Dalbergieae</taxon>
        <taxon>Pterocarpus clade</taxon>
        <taxon>Stylosanthes</taxon>
    </lineage>
</organism>
<keyword evidence="2" id="KW-1185">Reference proteome</keyword>